<evidence type="ECO:0008006" key="5">
    <source>
        <dbReference type="Google" id="ProtNLM"/>
    </source>
</evidence>
<dbReference type="InterPro" id="IPR007298">
    <property type="entry name" value="Cu-R_lipoprotein_NlpE"/>
</dbReference>
<dbReference type="Gene3D" id="2.40.128.270">
    <property type="match status" value="1"/>
</dbReference>
<dbReference type="InterPro" id="IPR038670">
    <property type="entry name" value="HslJ-like_sf"/>
</dbReference>
<evidence type="ECO:0000313" key="4">
    <source>
        <dbReference type="Proteomes" id="UP000029385"/>
    </source>
</evidence>
<dbReference type="EMBL" id="AVCI01000005">
    <property type="protein sequence ID" value="KFN43512.1"/>
    <property type="molecule type" value="Genomic_DNA"/>
</dbReference>
<dbReference type="Pfam" id="PF17185">
    <property type="entry name" value="NlpE_C"/>
    <property type="match status" value="1"/>
</dbReference>
<dbReference type="Proteomes" id="UP000029385">
    <property type="component" value="Unassembled WGS sequence"/>
</dbReference>
<gene>
    <name evidence="3" type="ORF">N789_09565</name>
</gene>
<accession>A0A091AW63</accession>
<dbReference type="Pfam" id="PF03724">
    <property type="entry name" value="META"/>
    <property type="match status" value="1"/>
</dbReference>
<dbReference type="eggNOG" id="COG3015">
    <property type="taxonomic scope" value="Bacteria"/>
</dbReference>
<reference evidence="3 4" key="1">
    <citation type="submission" date="2013-09" db="EMBL/GenBank/DDBJ databases">
        <title>Genome sequencing of Arenimonas oryziterrae.</title>
        <authorList>
            <person name="Chen F."/>
            <person name="Wang G."/>
        </authorList>
    </citation>
    <scope>NUCLEOTIDE SEQUENCE [LARGE SCALE GENOMIC DNA]</scope>
    <source>
        <strain evidence="3 4">YC6267</strain>
    </source>
</reference>
<comment type="caution">
    <text evidence="3">The sequence shown here is derived from an EMBL/GenBank/DDBJ whole genome shotgun (WGS) entry which is preliminary data.</text>
</comment>
<name>A0A091AW63_9GAMM</name>
<dbReference type="InterPro" id="IPR053147">
    <property type="entry name" value="Hsp_HslJ-like"/>
</dbReference>
<dbReference type="eggNOG" id="COG3187">
    <property type="taxonomic scope" value="Bacteria"/>
</dbReference>
<sequence length="343" mass="36805">MLGACRSVPEPVAAPAGSEVRAYPASFVGTLPCADCEGIRTELNLFDDGVYFLRETYLGKPERENVFDDVGRWSVSADGGQWQLRGGRESPLRFQRSDDGALLLLDSEGNPVPSAFNYRLARDSEFRTLEPRIPLRGLVTRRDGETRFKECLTGRDLPLAPEADYASLANAYATVENASGRSVLATVEGRIVRRAIGVGSGTQEAVVVDRFRKLWPGETCGPRYVDAAFEGTRWKLAELAGEAVVPETAPQVAAITFDAGGGMLGGSTGCNRVNATYKLIDGVLTIGPAMITRMACPASAMAQESAFVAVLGKTVRAVVDGQQMRFFDAEGGVLARFEAIPAD</sequence>
<dbReference type="AlphaFoldDB" id="A0A091AW63"/>
<dbReference type="Gene3D" id="2.40.50.540">
    <property type="match status" value="1"/>
</dbReference>
<dbReference type="InterPro" id="IPR005184">
    <property type="entry name" value="DUF306_Meta_HslJ"/>
</dbReference>
<keyword evidence="4" id="KW-1185">Reference proteome</keyword>
<feature type="domain" description="DUF306" evidence="1">
    <location>
        <begin position="227"/>
        <end position="338"/>
    </location>
</feature>
<dbReference type="STRING" id="1121015.GCA_000420545_00725"/>
<dbReference type="PANTHER" id="PTHR35535">
    <property type="entry name" value="HEAT SHOCK PROTEIN HSLJ"/>
    <property type="match status" value="1"/>
</dbReference>
<evidence type="ECO:0000259" key="1">
    <source>
        <dbReference type="Pfam" id="PF03724"/>
    </source>
</evidence>
<dbReference type="PATRIC" id="fig|1121015.4.peg.1401"/>
<dbReference type="Gene3D" id="2.40.128.640">
    <property type="match status" value="1"/>
</dbReference>
<dbReference type="InterPro" id="IPR038139">
    <property type="entry name" value="NlpE_C_sf"/>
</dbReference>
<organism evidence="3 4">
    <name type="scientific">Arenimonas oryziterrae DSM 21050 = YC6267</name>
    <dbReference type="NCBI Taxonomy" id="1121015"/>
    <lineage>
        <taxon>Bacteria</taxon>
        <taxon>Pseudomonadati</taxon>
        <taxon>Pseudomonadota</taxon>
        <taxon>Gammaproteobacteria</taxon>
        <taxon>Lysobacterales</taxon>
        <taxon>Lysobacteraceae</taxon>
        <taxon>Arenimonas</taxon>
    </lineage>
</organism>
<proteinExistence type="predicted"/>
<evidence type="ECO:0000259" key="2">
    <source>
        <dbReference type="Pfam" id="PF17185"/>
    </source>
</evidence>
<dbReference type="InterPro" id="IPR033450">
    <property type="entry name" value="NlpE_C"/>
</dbReference>
<evidence type="ECO:0000313" key="3">
    <source>
        <dbReference type="EMBL" id="KFN43512.1"/>
    </source>
</evidence>
<protein>
    <recommendedName>
        <fullName evidence="5">DUF306 domain-containing protein</fullName>
    </recommendedName>
</protein>
<dbReference type="PANTHER" id="PTHR35535:SF2">
    <property type="entry name" value="DUF306 DOMAIN-CONTAINING PROTEIN"/>
    <property type="match status" value="1"/>
</dbReference>
<dbReference type="Pfam" id="PF04170">
    <property type="entry name" value="NlpE"/>
    <property type="match status" value="1"/>
</dbReference>
<feature type="domain" description="NlpE C-terminal OB" evidence="2">
    <location>
        <begin position="146"/>
        <end position="220"/>
    </location>
</feature>